<dbReference type="InterPro" id="IPR051043">
    <property type="entry name" value="Sulfatase_Mod_Factor_Kinase"/>
</dbReference>
<dbReference type="SUPFAM" id="SSF56436">
    <property type="entry name" value="C-type lectin-like"/>
    <property type="match status" value="1"/>
</dbReference>
<dbReference type="PANTHER" id="PTHR23150:SF35">
    <property type="entry name" value="BLL6746 PROTEIN"/>
    <property type="match status" value="1"/>
</dbReference>
<feature type="transmembrane region" description="Helical" evidence="2">
    <location>
        <begin position="20"/>
        <end position="44"/>
    </location>
</feature>
<evidence type="ECO:0000256" key="1">
    <source>
        <dbReference type="SAM" id="MobiDB-lite"/>
    </source>
</evidence>
<keyword evidence="2" id="KW-0812">Transmembrane</keyword>
<dbReference type="SUPFAM" id="SSF48452">
    <property type="entry name" value="TPR-like"/>
    <property type="match status" value="1"/>
</dbReference>
<evidence type="ECO:0000256" key="2">
    <source>
        <dbReference type="SAM" id="Phobius"/>
    </source>
</evidence>
<name>A0A5C8L097_9GAMM</name>
<keyword evidence="5" id="KW-1185">Reference proteome</keyword>
<dbReference type="InterPro" id="IPR042095">
    <property type="entry name" value="SUMF_sf"/>
</dbReference>
<feature type="domain" description="Sulfatase-modifying factor enzyme-like" evidence="3">
    <location>
        <begin position="358"/>
        <end position="632"/>
    </location>
</feature>
<feature type="region of interest" description="Disordered" evidence="1">
    <location>
        <begin position="73"/>
        <end position="109"/>
    </location>
</feature>
<sequence length="634" mass="67035">MFAVSGEFASSGKHGTKPTLSGGFVVMALGAGVALASMGLGGIAHAAAQDAPPPETTAEEASDAPALRRRLVDATSQEEEWAPDLSMTPAEEARELVQRGDQALAAGRPEDSAGGAIAFYSRALTLSPNNDGARSGIDRAVAQIVARGEAAVAAGRFDEAARLSAMANRHRGQTAAAQALSTKISAGREHAQQLATAQQHIAEGRLVAPEGNNAVEIYRALLAADPGSAAARSGLEQVEAALVAQAAQAAEAGDFAAADRLLAQAGEVVPGSSAAQDAGARIVAQREQRAASIEASIESAIDAGDYDEAERQLAQLDGVSLDGRNVESLRTRLDNARNYANFSPGDVLTDPIASGGEGPALVVIPLGTFMMGSPANERDRTANEGPQFQVRLSRGFAMSQTEITVGEFRQFINATGYVTSAQQAGRATVYDESTGSIGEKTGVNWQHDHLGERASNDLPVIHVSWNDAKAYVDWLARETGQRYRLPTEAEYEYALRAGGQTAYPWGDGAQPPRVLGNLTGDGDRSVTRRNWSNAFSDYSDGHWGPAPVRTYEANAFGLYNMIGNTSEWVEDCWHDNYQRAPTDGSAWVNPGCARRVIRGASWASAPSQVRSAFRLSAQPGSTNPRLGFRVVREF</sequence>
<proteinExistence type="predicted"/>
<keyword evidence="2" id="KW-0472">Membrane</keyword>
<gene>
    <name evidence="4" type="ORF">FU658_01640</name>
</gene>
<dbReference type="OrthoDB" id="9768004at2"/>
<dbReference type="Pfam" id="PF03781">
    <property type="entry name" value="FGE-sulfatase"/>
    <property type="match status" value="1"/>
</dbReference>
<keyword evidence="2" id="KW-1133">Transmembrane helix</keyword>
<evidence type="ECO:0000313" key="5">
    <source>
        <dbReference type="Proteomes" id="UP000321248"/>
    </source>
</evidence>
<dbReference type="InterPro" id="IPR005532">
    <property type="entry name" value="SUMF_dom"/>
</dbReference>
<dbReference type="Proteomes" id="UP000321248">
    <property type="component" value="Unassembled WGS sequence"/>
</dbReference>
<reference evidence="4 5" key="1">
    <citation type="submission" date="2019-08" db="EMBL/GenBank/DDBJ databases">
        <authorList>
            <person name="Karlyshev A.V."/>
        </authorList>
    </citation>
    <scope>NUCLEOTIDE SEQUENCE [LARGE SCALE GENOMIC DNA]</scope>
    <source>
        <strain evidence="4 5">Alg18-2.2</strain>
    </source>
</reference>
<feature type="region of interest" description="Disordered" evidence="1">
    <location>
        <begin position="47"/>
        <end position="66"/>
    </location>
</feature>
<evidence type="ECO:0000313" key="4">
    <source>
        <dbReference type="EMBL" id="TXK65831.1"/>
    </source>
</evidence>
<dbReference type="PANTHER" id="PTHR23150">
    <property type="entry name" value="SULFATASE MODIFYING FACTOR 1, 2"/>
    <property type="match status" value="1"/>
</dbReference>
<comment type="caution">
    <text evidence="4">The sequence shown here is derived from an EMBL/GenBank/DDBJ whole genome shotgun (WGS) entry which is preliminary data.</text>
</comment>
<dbReference type="Gene3D" id="3.90.1580.10">
    <property type="entry name" value="paralog of FGE (formylglycine-generating enzyme)"/>
    <property type="match status" value="1"/>
</dbReference>
<evidence type="ECO:0000259" key="3">
    <source>
        <dbReference type="Pfam" id="PF03781"/>
    </source>
</evidence>
<dbReference type="InterPro" id="IPR011990">
    <property type="entry name" value="TPR-like_helical_dom_sf"/>
</dbReference>
<dbReference type="AlphaFoldDB" id="A0A5C8L097"/>
<dbReference type="Gene3D" id="1.25.40.10">
    <property type="entry name" value="Tetratricopeptide repeat domain"/>
    <property type="match status" value="1"/>
</dbReference>
<organism evidence="4 5">
    <name type="scientific">Alkalisalibacterium limincola</name>
    <dbReference type="NCBI Taxonomy" id="2699169"/>
    <lineage>
        <taxon>Bacteria</taxon>
        <taxon>Pseudomonadati</taxon>
        <taxon>Pseudomonadota</taxon>
        <taxon>Gammaproteobacteria</taxon>
        <taxon>Lysobacterales</taxon>
        <taxon>Lysobacteraceae</taxon>
        <taxon>Alkalisalibacterium</taxon>
    </lineage>
</organism>
<protein>
    <submittedName>
        <fullName evidence="4">SUMF1/EgtB/PvdO family nonheme iron enzyme</fullName>
    </submittedName>
</protein>
<dbReference type="InterPro" id="IPR016187">
    <property type="entry name" value="CTDL_fold"/>
</dbReference>
<dbReference type="RefSeq" id="WP_147890504.1">
    <property type="nucleotide sequence ID" value="NZ_VRTS01000001.1"/>
</dbReference>
<dbReference type="EMBL" id="VRTS01000001">
    <property type="protein sequence ID" value="TXK65831.1"/>
    <property type="molecule type" value="Genomic_DNA"/>
</dbReference>
<accession>A0A5C8L097</accession>
<dbReference type="GO" id="GO:0120147">
    <property type="term" value="F:formylglycine-generating oxidase activity"/>
    <property type="evidence" value="ECO:0007669"/>
    <property type="project" value="TreeGrafter"/>
</dbReference>